<organism evidence="1 2">
    <name type="scientific">Actinomyces viscosus</name>
    <dbReference type="NCBI Taxonomy" id="1656"/>
    <lineage>
        <taxon>Bacteria</taxon>
        <taxon>Bacillati</taxon>
        <taxon>Actinomycetota</taxon>
        <taxon>Actinomycetes</taxon>
        <taxon>Actinomycetales</taxon>
        <taxon>Actinomycetaceae</taxon>
        <taxon>Actinomyces</taxon>
    </lineage>
</organism>
<dbReference type="EMBL" id="LR134477">
    <property type="protein sequence ID" value="VEI17044.1"/>
    <property type="molecule type" value="Genomic_DNA"/>
</dbReference>
<proteinExistence type="predicted"/>
<dbReference type="KEGG" id="avc:NCTC10951_01990"/>
<reference evidence="1 2" key="1">
    <citation type="submission" date="2018-12" db="EMBL/GenBank/DDBJ databases">
        <authorList>
            <consortium name="Pathogen Informatics"/>
        </authorList>
    </citation>
    <scope>NUCLEOTIDE SEQUENCE [LARGE SCALE GENOMIC DNA]</scope>
    <source>
        <strain evidence="1 2">NCTC10951</strain>
    </source>
</reference>
<protein>
    <recommendedName>
        <fullName evidence="3">Lipocalin-like domain-containing protein</fullName>
    </recommendedName>
</protein>
<gene>
    <name evidence="1" type="ORF">NCTC10951_01990</name>
</gene>
<sequence>MRQQIQFLSRALGRRETVKYLSIAAVGAVIAPLTGCSGSTLAFKKFAVGTWKISFSEADAKYSDWTGVELTVNENGRWTFKTDPYDGHRGESTGGTWSFSGGEVKVMETGEDSEGNRYGDIFFNAPNEGKYASIASGIPETVDTSKLPASFEWSYDTVDSFTVPMKWNEKTQALTLTATSRQGGTFSIIAIKQKK</sequence>
<evidence type="ECO:0000313" key="2">
    <source>
        <dbReference type="Proteomes" id="UP000268658"/>
    </source>
</evidence>
<name>A0A3S4VEV3_ACTVI</name>
<dbReference type="AlphaFoldDB" id="A0A3S4VEV3"/>
<dbReference type="RefSeq" id="WP_126414443.1">
    <property type="nucleotide sequence ID" value="NZ_JASPER010000043.1"/>
</dbReference>
<dbReference type="Proteomes" id="UP000268658">
    <property type="component" value="Chromosome"/>
</dbReference>
<accession>A0A3S4VEV3</accession>
<dbReference type="OrthoDB" id="3259387at2"/>
<evidence type="ECO:0008006" key="3">
    <source>
        <dbReference type="Google" id="ProtNLM"/>
    </source>
</evidence>
<evidence type="ECO:0000313" key="1">
    <source>
        <dbReference type="EMBL" id="VEI17044.1"/>
    </source>
</evidence>